<comment type="caution">
    <text evidence="1">The sequence shown here is derived from an EMBL/GenBank/DDBJ whole genome shotgun (WGS) entry which is preliminary data.</text>
</comment>
<dbReference type="OrthoDB" id="12371at2157"/>
<dbReference type="RefSeq" id="WP_091710566.1">
    <property type="nucleotide sequence ID" value="NZ_FNCA01000008.1"/>
</dbReference>
<dbReference type="EMBL" id="FNCA01000008">
    <property type="protein sequence ID" value="SDG14755.1"/>
    <property type="molecule type" value="Genomic_DNA"/>
</dbReference>
<dbReference type="Proteomes" id="UP000199259">
    <property type="component" value="Unassembled WGS sequence"/>
</dbReference>
<proteinExistence type="predicted"/>
<evidence type="ECO:0000313" key="2">
    <source>
        <dbReference type="Proteomes" id="UP000199259"/>
    </source>
</evidence>
<accession>A0A7Z7AY24</accession>
<protein>
    <submittedName>
        <fullName evidence="1">Uncharacterized protein</fullName>
    </submittedName>
</protein>
<dbReference type="PROSITE" id="PS51257">
    <property type="entry name" value="PROKAR_LIPOPROTEIN"/>
    <property type="match status" value="1"/>
</dbReference>
<reference evidence="1 2" key="1">
    <citation type="submission" date="2016-10" db="EMBL/GenBank/DDBJ databases">
        <authorList>
            <person name="Varghese N."/>
            <person name="Submissions S."/>
        </authorList>
    </citation>
    <scope>NUCLEOTIDE SEQUENCE [LARGE SCALE GENOMIC DNA]</scope>
    <source>
        <strain evidence="1 2">PL 12/M</strain>
    </source>
</reference>
<organism evidence="1 2">
    <name type="scientific">Methanolobus vulcani</name>
    <dbReference type="NCBI Taxonomy" id="38026"/>
    <lineage>
        <taxon>Archaea</taxon>
        <taxon>Methanobacteriati</taxon>
        <taxon>Methanobacteriota</taxon>
        <taxon>Stenosarchaea group</taxon>
        <taxon>Methanomicrobia</taxon>
        <taxon>Methanosarcinales</taxon>
        <taxon>Methanosarcinaceae</taxon>
        <taxon>Methanolobus</taxon>
    </lineage>
</organism>
<keyword evidence="2" id="KW-1185">Reference proteome</keyword>
<gene>
    <name evidence="1" type="ORF">SAMN04488589_2269</name>
</gene>
<dbReference type="AlphaFoldDB" id="A0A7Z7AY24"/>
<evidence type="ECO:0000313" key="1">
    <source>
        <dbReference type="EMBL" id="SDG14755.1"/>
    </source>
</evidence>
<name>A0A7Z7AY24_9EURY</name>
<sequence>MNKLITIFLLALFLIAAGCAEVQNNTNENAVSDSATIVRLSYGAYTLPEMAVQKLVVNSTSVEFSYYNYQDELTARYVKPVDQETRDKLVALFNENNFMELNELYEPKDGMPIVADTGTLEIQVIQGDATKIVKVQPYASEYMPDGLNRINDELLKLRQYVMSPTEDELKEIASEWIMEAPTYSFDGSDLEFVKYNVSVENPSESTLSYKFTSSHGGYGNRSGQMVTQVITEHSIELVLYNRNVMTATIDGVWDEVNQVMLEQTVTMVSGEMNCNETPWQNWYAEGNINFFKEPTEEELAIAYFGTVYNIEISDLSSDILNDGKCQYTMKVKESAVKPLTEIGWQEA</sequence>